<evidence type="ECO:0000313" key="2">
    <source>
        <dbReference type="Proteomes" id="UP001589733"/>
    </source>
</evidence>
<name>A0ABV6ATR7_9DEIO</name>
<sequence length="74" mass="7746">MGKTGVVFPAIPAAAMSQATSKPRGVDVSPFINQAKAAGGTFYFPITDNIVEVNGIMSSAMQQVYVGKTQAPQR</sequence>
<keyword evidence="2" id="KW-1185">Reference proteome</keyword>
<accession>A0ABV6ATR7</accession>
<evidence type="ECO:0000313" key="1">
    <source>
        <dbReference type="EMBL" id="MFB9990897.1"/>
    </source>
</evidence>
<reference evidence="1 2" key="1">
    <citation type="submission" date="2024-09" db="EMBL/GenBank/DDBJ databases">
        <authorList>
            <person name="Sun Q."/>
            <person name="Mori K."/>
        </authorList>
    </citation>
    <scope>NUCLEOTIDE SEQUENCE [LARGE SCALE GENOMIC DNA]</scope>
    <source>
        <strain evidence="1 2">JCM 13503</strain>
    </source>
</reference>
<gene>
    <name evidence="1" type="ORF">ACFFLM_02725</name>
</gene>
<comment type="caution">
    <text evidence="1">The sequence shown here is derived from an EMBL/GenBank/DDBJ whole genome shotgun (WGS) entry which is preliminary data.</text>
</comment>
<dbReference type="RefSeq" id="WP_380005297.1">
    <property type="nucleotide sequence ID" value="NZ_JBHLYR010000010.1"/>
</dbReference>
<organism evidence="1 2">
    <name type="scientific">Deinococcus oregonensis</name>
    <dbReference type="NCBI Taxonomy" id="1805970"/>
    <lineage>
        <taxon>Bacteria</taxon>
        <taxon>Thermotogati</taxon>
        <taxon>Deinococcota</taxon>
        <taxon>Deinococci</taxon>
        <taxon>Deinococcales</taxon>
        <taxon>Deinococcaceae</taxon>
        <taxon>Deinococcus</taxon>
    </lineage>
</organism>
<dbReference type="EMBL" id="JBHLYR010000010">
    <property type="protein sequence ID" value="MFB9990897.1"/>
    <property type="molecule type" value="Genomic_DNA"/>
</dbReference>
<dbReference type="Proteomes" id="UP001589733">
    <property type="component" value="Unassembled WGS sequence"/>
</dbReference>
<proteinExistence type="predicted"/>
<protein>
    <submittedName>
        <fullName evidence="1">Uncharacterized protein</fullName>
    </submittedName>
</protein>